<evidence type="ECO:0000256" key="3">
    <source>
        <dbReference type="ARBA" id="ARBA00022491"/>
    </source>
</evidence>
<evidence type="ECO:0000256" key="7">
    <source>
        <dbReference type="ARBA" id="ARBA00023163"/>
    </source>
</evidence>
<dbReference type="Gene3D" id="1.10.1200.150">
    <property type="entry name" value="Transcriptional regulator CtsR, C-terminal domain"/>
    <property type="match status" value="1"/>
</dbReference>
<dbReference type="RefSeq" id="WP_120190248.1">
    <property type="nucleotide sequence ID" value="NZ_MCHY01000009.1"/>
</dbReference>
<keyword evidence="7 8" id="KW-0804">Transcription</keyword>
<gene>
    <name evidence="11" type="ORF">BEP19_11000</name>
</gene>
<accession>A0A419SG56</accession>
<dbReference type="Pfam" id="PF05848">
    <property type="entry name" value="CtsR"/>
    <property type="match status" value="1"/>
</dbReference>
<feature type="domain" description="CtsR C-terminal dimerization" evidence="10">
    <location>
        <begin position="79"/>
        <end position="148"/>
    </location>
</feature>
<organism evidence="11 12">
    <name type="scientific">Ammoniphilus oxalaticus</name>
    <dbReference type="NCBI Taxonomy" id="66863"/>
    <lineage>
        <taxon>Bacteria</taxon>
        <taxon>Bacillati</taxon>
        <taxon>Bacillota</taxon>
        <taxon>Bacilli</taxon>
        <taxon>Bacillales</taxon>
        <taxon>Paenibacillaceae</taxon>
        <taxon>Aneurinibacillus group</taxon>
        <taxon>Ammoniphilus</taxon>
    </lineage>
</organism>
<evidence type="ECO:0000259" key="10">
    <source>
        <dbReference type="Pfam" id="PF17727"/>
    </source>
</evidence>
<dbReference type="OrthoDB" id="1680813at2"/>
<dbReference type="Pfam" id="PF17727">
    <property type="entry name" value="CtsR_C"/>
    <property type="match status" value="1"/>
</dbReference>
<evidence type="ECO:0000313" key="12">
    <source>
        <dbReference type="Proteomes" id="UP000284219"/>
    </source>
</evidence>
<evidence type="ECO:0000256" key="6">
    <source>
        <dbReference type="ARBA" id="ARBA00023125"/>
    </source>
</evidence>
<dbReference type="AlphaFoldDB" id="A0A419SG56"/>
<name>A0A419SG56_9BACL</name>
<dbReference type="EMBL" id="MCHY01000009">
    <property type="protein sequence ID" value="RKD22768.1"/>
    <property type="molecule type" value="Genomic_DNA"/>
</dbReference>
<dbReference type="Gene3D" id="3.30.56.130">
    <property type="entry name" value="Transcriptional regulator CtsR, winged HTH domain"/>
    <property type="match status" value="1"/>
</dbReference>
<evidence type="ECO:0000256" key="5">
    <source>
        <dbReference type="ARBA" id="ARBA00023016"/>
    </source>
</evidence>
<dbReference type="Proteomes" id="UP000284219">
    <property type="component" value="Unassembled WGS sequence"/>
</dbReference>
<proteinExistence type="inferred from homology"/>
<evidence type="ECO:0000256" key="1">
    <source>
        <dbReference type="ARBA" id="ARBA00010189"/>
    </source>
</evidence>
<comment type="caution">
    <text evidence="11">The sequence shown here is derived from an EMBL/GenBank/DDBJ whole genome shotgun (WGS) entry which is preliminary data.</text>
</comment>
<evidence type="ECO:0000256" key="8">
    <source>
        <dbReference type="PIRNR" id="PIRNR010607"/>
    </source>
</evidence>
<evidence type="ECO:0000313" key="11">
    <source>
        <dbReference type="EMBL" id="RKD22768.1"/>
    </source>
</evidence>
<dbReference type="InterPro" id="IPR008463">
    <property type="entry name" value="CtsR"/>
</dbReference>
<feature type="domain" description="CtsR N-terminal HTH" evidence="9">
    <location>
        <begin position="3"/>
        <end position="74"/>
    </location>
</feature>
<dbReference type="InterPro" id="IPR041473">
    <property type="entry name" value="CtsR_C"/>
</dbReference>
<dbReference type="GO" id="GO:0003677">
    <property type="term" value="F:DNA binding"/>
    <property type="evidence" value="ECO:0007669"/>
    <property type="project" value="UniProtKB-UniRule"/>
</dbReference>
<sequence>MRNISDIIEQHLKTILKQSRSGFVEIQRSELAQKFQCVPSQINYVISTRFSKEKGYIVESKRGGGGYIRIHRVEISSLKDLFHMIVEMIGQQISQQTAEDILARLLDEGLITERECRIMKAAVSREVLSFELQVRDQLRATLLRAMITQIFIHRGGESS</sequence>
<protein>
    <recommendedName>
        <fullName evidence="2 8">Transcriptional regulator CtsR</fullName>
    </recommendedName>
</protein>
<keyword evidence="3 8" id="KW-0678">Repressor</keyword>
<dbReference type="PIRSF" id="PIRSF010607">
    <property type="entry name" value="Txn_repr_CtsR"/>
    <property type="match status" value="1"/>
</dbReference>
<dbReference type="InterPro" id="IPR041908">
    <property type="entry name" value="CtsR_C_sf"/>
</dbReference>
<keyword evidence="6 8" id="KW-0238">DNA-binding</keyword>
<dbReference type="InterPro" id="IPR040465">
    <property type="entry name" value="CtsR_N"/>
</dbReference>
<dbReference type="InterPro" id="IPR041902">
    <property type="entry name" value="CtsR_N_sf"/>
</dbReference>
<keyword evidence="5" id="KW-0346">Stress response</keyword>
<evidence type="ECO:0000256" key="2">
    <source>
        <dbReference type="ARBA" id="ARBA00014129"/>
    </source>
</evidence>
<evidence type="ECO:0000259" key="9">
    <source>
        <dbReference type="Pfam" id="PF05848"/>
    </source>
</evidence>
<comment type="similarity">
    <text evidence="1 8">Belongs to the CtsR family.</text>
</comment>
<reference evidence="11 12" key="1">
    <citation type="submission" date="2016-08" db="EMBL/GenBank/DDBJ databases">
        <title>Novel Firmicute Genomes.</title>
        <authorList>
            <person name="Poppleton D.I."/>
            <person name="Gribaldo S."/>
        </authorList>
    </citation>
    <scope>NUCLEOTIDE SEQUENCE [LARGE SCALE GENOMIC DNA]</scope>
    <source>
        <strain evidence="11 12">RAOx-1</strain>
    </source>
</reference>
<evidence type="ECO:0000256" key="4">
    <source>
        <dbReference type="ARBA" id="ARBA00023015"/>
    </source>
</evidence>
<dbReference type="FunFam" id="3.30.56.130:FF:000001">
    <property type="entry name" value="Transcriptional regulator CtsR"/>
    <property type="match status" value="1"/>
</dbReference>
<keyword evidence="4 8" id="KW-0805">Transcription regulation</keyword>
<keyword evidence="12" id="KW-1185">Reference proteome</keyword>
<dbReference type="GO" id="GO:0006355">
    <property type="term" value="P:regulation of DNA-templated transcription"/>
    <property type="evidence" value="ECO:0007669"/>
    <property type="project" value="UniProtKB-UniRule"/>
</dbReference>